<evidence type="ECO:0000256" key="2">
    <source>
        <dbReference type="ARBA" id="ARBA00022475"/>
    </source>
</evidence>
<evidence type="ECO:0000256" key="8">
    <source>
        <dbReference type="SAM" id="Phobius"/>
    </source>
</evidence>
<dbReference type="GO" id="GO:0005886">
    <property type="term" value="C:plasma membrane"/>
    <property type="evidence" value="ECO:0007669"/>
    <property type="project" value="UniProtKB-SubCell"/>
</dbReference>
<dbReference type="Proteomes" id="UP000199205">
    <property type="component" value="Unassembled WGS sequence"/>
</dbReference>
<name>A0A1C3XKT2_9HYPH</name>
<dbReference type="AlphaFoldDB" id="A0A1C3XKT2"/>
<evidence type="ECO:0000256" key="1">
    <source>
        <dbReference type="ARBA" id="ARBA00004651"/>
    </source>
</evidence>
<feature type="domain" description="Glycosyltransferase RgtA/B/C/D-like" evidence="9">
    <location>
        <begin position="26"/>
        <end position="187"/>
    </location>
</feature>
<protein>
    <submittedName>
        <fullName evidence="10">Dolichyl-phosphate-mannose-protein mannosyltransferase</fullName>
    </submittedName>
</protein>
<evidence type="ECO:0000256" key="6">
    <source>
        <dbReference type="ARBA" id="ARBA00022989"/>
    </source>
</evidence>
<organism evidence="10 11">
    <name type="scientific">Rhizobium lusitanum</name>
    <dbReference type="NCBI Taxonomy" id="293958"/>
    <lineage>
        <taxon>Bacteria</taxon>
        <taxon>Pseudomonadati</taxon>
        <taxon>Pseudomonadota</taxon>
        <taxon>Alphaproteobacteria</taxon>
        <taxon>Hyphomicrobiales</taxon>
        <taxon>Rhizobiaceae</taxon>
        <taxon>Rhizobium/Agrobacterium group</taxon>
        <taxon>Rhizobium</taxon>
    </lineage>
</organism>
<evidence type="ECO:0000256" key="5">
    <source>
        <dbReference type="ARBA" id="ARBA00022692"/>
    </source>
</evidence>
<feature type="transmembrane region" description="Helical" evidence="8">
    <location>
        <begin position="216"/>
        <end position="239"/>
    </location>
</feature>
<feature type="transmembrane region" description="Helical" evidence="8">
    <location>
        <begin position="282"/>
        <end position="299"/>
    </location>
</feature>
<proteinExistence type="predicted"/>
<evidence type="ECO:0000313" key="10">
    <source>
        <dbReference type="EMBL" id="SCB52873.1"/>
    </source>
</evidence>
<comment type="subcellular location">
    <subcellularLocation>
        <location evidence="1">Cell membrane</location>
        <topology evidence="1">Multi-pass membrane protein</topology>
    </subcellularLocation>
</comment>
<keyword evidence="3 10" id="KW-0328">Glycosyltransferase</keyword>
<keyword evidence="4 10" id="KW-0808">Transferase</keyword>
<dbReference type="GO" id="GO:0016763">
    <property type="term" value="F:pentosyltransferase activity"/>
    <property type="evidence" value="ECO:0007669"/>
    <property type="project" value="TreeGrafter"/>
</dbReference>
<reference evidence="10 11" key="1">
    <citation type="submission" date="2016-08" db="EMBL/GenBank/DDBJ databases">
        <authorList>
            <person name="Seilhamer J.J."/>
        </authorList>
    </citation>
    <scope>NUCLEOTIDE SEQUENCE [LARGE SCALE GENOMIC DNA]</scope>
    <source>
        <strain evidence="10 11">P1-7</strain>
    </source>
</reference>
<gene>
    <name evidence="10" type="ORF">GA0061101_15712</name>
</gene>
<dbReference type="PANTHER" id="PTHR33908">
    <property type="entry name" value="MANNOSYLTRANSFERASE YKCB-RELATED"/>
    <property type="match status" value="1"/>
</dbReference>
<keyword evidence="7 8" id="KW-0472">Membrane</keyword>
<feature type="transmembrane region" description="Helical" evidence="8">
    <location>
        <begin position="306"/>
        <end position="326"/>
    </location>
</feature>
<dbReference type="Pfam" id="PF13231">
    <property type="entry name" value="PMT_2"/>
    <property type="match status" value="1"/>
</dbReference>
<feature type="transmembrane region" description="Helical" evidence="8">
    <location>
        <begin position="126"/>
        <end position="156"/>
    </location>
</feature>
<evidence type="ECO:0000256" key="3">
    <source>
        <dbReference type="ARBA" id="ARBA00022676"/>
    </source>
</evidence>
<evidence type="ECO:0000256" key="7">
    <source>
        <dbReference type="ARBA" id="ARBA00023136"/>
    </source>
</evidence>
<feature type="transmembrane region" description="Helical" evidence="8">
    <location>
        <begin position="251"/>
        <end position="270"/>
    </location>
</feature>
<evidence type="ECO:0000313" key="11">
    <source>
        <dbReference type="Proteomes" id="UP000199205"/>
    </source>
</evidence>
<sequence length="468" mass="52236">MAHFDLVPDEAYYWLWSRVPSAGYYDHPPMIAWWIWISTHLLGDTLLGVRALAVGSVFVTSIAVYGTARELFDDPKIAGVAAIWLNAMLLMSLAAMFATPDAPSTMFWALTLWAIARLRSVELPRLWLLIGLLVGLGCVAKYTNLFMVPGILLWLALDPKARRWRFSLWTLMGGVVALLTFSPVLIWNASHGWISFAKQFGRIADRHPGFSYFGEFIVAQFGLLNPLVAIFATLAIYRWLRVPKSHLSKSVTFLILLNGPLVVYMIFHALHDRVHANWPAPAYPAIAILAAVAGARVTGRKHLRRLSYWVSPVGIGLSSLLLLYFATPWGKTFPLHSPADTLLGWQEFSARLETMRKNSGTEWIATTDYGLTGELAFELRDGRPVMQIVDRQRFFFETPDQSLINKPALLVISANAGQVERYASCFDASTQLGTLTRQAGNRVIQDYLVLKVQGAPEGMPSDGCDRKP</sequence>
<dbReference type="GO" id="GO:0009103">
    <property type="term" value="P:lipopolysaccharide biosynthetic process"/>
    <property type="evidence" value="ECO:0007669"/>
    <property type="project" value="UniProtKB-ARBA"/>
</dbReference>
<feature type="transmembrane region" description="Helical" evidence="8">
    <location>
        <begin position="168"/>
        <end position="187"/>
    </location>
</feature>
<evidence type="ECO:0000259" key="9">
    <source>
        <dbReference type="Pfam" id="PF13231"/>
    </source>
</evidence>
<evidence type="ECO:0000256" key="4">
    <source>
        <dbReference type="ARBA" id="ARBA00022679"/>
    </source>
</evidence>
<feature type="transmembrane region" description="Helical" evidence="8">
    <location>
        <begin position="77"/>
        <end position="98"/>
    </location>
</feature>
<accession>A0A1C3XKT2</accession>
<dbReference type="EMBL" id="FMAF01000057">
    <property type="protein sequence ID" value="SCB52873.1"/>
    <property type="molecule type" value="Genomic_DNA"/>
</dbReference>
<keyword evidence="2" id="KW-1003">Cell membrane</keyword>
<dbReference type="InterPro" id="IPR038731">
    <property type="entry name" value="RgtA/B/C-like"/>
</dbReference>
<feature type="transmembrane region" description="Helical" evidence="8">
    <location>
        <begin position="47"/>
        <end position="65"/>
    </location>
</feature>
<keyword evidence="5 8" id="KW-0812">Transmembrane</keyword>
<keyword evidence="6 8" id="KW-1133">Transmembrane helix</keyword>
<dbReference type="PANTHER" id="PTHR33908:SF11">
    <property type="entry name" value="MEMBRANE PROTEIN"/>
    <property type="match status" value="1"/>
</dbReference>
<dbReference type="InterPro" id="IPR050297">
    <property type="entry name" value="LipidA_mod_glycosyltrf_83"/>
</dbReference>